<feature type="domain" description="HTH iclR-type" evidence="5">
    <location>
        <begin position="26"/>
        <end position="85"/>
    </location>
</feature>
<dbReference type="EMBL" id="CP006365">
    <property type="protein sequence ID" value="AGU14974.1"/>
    <property type="molecule type" value="Genomic_DNA"/>
</dbReference>
<dbReference type="SUPFAM" id="SSF46785">
    <property type="entry name" value="Winged helix' DNA-binding domain"/>
    <property type="match status" value="1"/>
</dbReference>
<dbReference type="PROSITE" id="PS51078">
    <property type="entry name" value="ICLR_ED"/>
    <property type="match status" value="1"/>
</dbReference>
<dbReference type="InterPro" id="IPR050707">
    <property type="entry name" value="HTH_MetabolicPath_Reg"/>
</dbReference>
<dbReference type="RefSeq" id="WP_020976127.1">
    <property type="nucleotide sequence ID" value="NC_022198.1"/>
</dbReference>
<dbReference type="PATRIC" id="fig|1348662.3.peg.815"/>
<feature type="domain" description="IclR-ED" evidence="6">
    <location>
        <begin position="86"/>
        <end position="252"/>
    </location>
</feature>
<keyword evidence="3" id="KW-0804">Transcription</keyword>
<dbReference type="HOGENOM" id="CLU_062618_4_1_11"/>
<proteinExistence type="predicted"/>
<dbReference type="STRING" id="1348662.CARG_04150"/>
<dbReference type="AlphaFoldDB" id="U3GUF6"/>
<dbReference type="GeneID" id="78249628"/>
<dbReference type="PANTHER" id="PTHR30136:SF39">
    <property type="entry name" value="TRANSCRIPTIONAL REGULATORY PROTEIN"/>
    <property type="match status" value="1"/>
</dbReference>
<keyword evidence="8" id="KW-1185">Reference proteome</keyword>
<evidence type="ECO:0000313" key="8">
    <source>
        <dbReference type="Proteomes" id="UP000016943"/>
    </source>
</evidence>
<accession>U3GUF6</accession>
<dbReference type="Gene3D" id="3.30.450.40">
    <property type="match status" value="1"/>
</dbReference>
<protein>
    <recommendedName>
        <fullName evidence="9">IclR family transcriptional regulator</fullName>
    </recommendedName>
</protein>
<dbReference type="InterPro" id="IPR036390">
    <property type="entry name" value="WH_DNA-bd_sf"/>
</dbReference>
<dbReference type="KEGG" id="caz:CARG_04150"/>
<dbReference type="Pfam" id="PF09339">
    <property type="entry name" value="HTH_IclR"/>
    <property type="match status" value="1"/>
</dbReference>
<dbReference type="PROSITE" id="PS51077">
    <property type="entry name" value="HTH_ICLR"/>
    <property type="match status" value="1"/>
</dbReference>
<dbReference type="Proteomes" id="UP000016943">
    <property type="component" value="Chromosome"/>
</dbReference>
<keyword evidence="2" id="KW-0238">DNA-binding</keyword>
<evidence type="ECO:0000256" key="4">
    <source>
        <dbReference type="SAM" id="MobiDB-lite"/>
    </source>
</evidence>
<evidence type="ECO:0008006" key="9">
    <source>
        <dbReference type="Google" id="ProtNLM"/>
    </source>
</evidence>
<dbReference type="InterPro" id="IPR014757">
    <property type="entry name" value="Tscrpt_reg_IclR_C"/>
</dbReference>
<evidence type="ECO:0000313" key="7">
    <source>
        <dbReference type="EMBL" id="AGU14974.1"/>
    </source>
</evidence>
<reference evidence="7 8" key="1">
    <citation type="journal article" date="2013" name="Genome Announc.">
        <title>Whole-Genome Sequence of the Clinical Strain Corynebacterium argentoratense DSM 44202, Isolated from a Human Throat Specimen.</title>
        <authorList>
            <person name="Bomholt C."/>
            <person name="Glaub A."/>
            <person name="Gravermann K."/>
            <person name="Albersmeier A."/>
            <person name="Brinkrolf K."/>
            <person name="Ruckert C."/>
            <person name="Tauch A."/>
        </authorList>
    </citation>
    <scope>NUCLEOTIDE SEQUENCE [LARGE SCALE GENOMIC DNA]</scope>
    <source>
        <strain evidence="7">DSM 44202</strain>
    </source>
</reference>
<sequence length="252" mass="27057">MGQYNAEGETTRSKGTRSTPEDVSGIKVLDRAVLIMEAIATKPRSLGELSEATGLPRATTHRLATALEAHRLLWRTSSNQWAIGPRAEQLAGLQQDRLLDVAEHIMSTVLDDTKESVQLYRQTGLQRICVASMEPKTGLQNTVPVGTRMTLRAGSAAKVFVAFGDETLREAVLPQAPFSTEELSGVVSKGWAESISEREPGLASVSVPVFFEDKLIAALSISGPAERLGDTPGKRFGPTLVSASEAITQAML</sequence>
<dbReference type="GO" id="GO:0003700">
    <property type="term" value="F:DNA-binding transcription factor activity"/>
    <property type="evidence" value="ECO:0007669"/>
    <property type="project" value="TreeGrafter"/>
</dbReference>
<name>U3GUF6_9CORY</name>
<dbReference type="InterPro" id="IPR036388">
    <property type="entry name" value="WH-like_DNA-bd_sf"/>
</dbReference>
<gene>
    <name evidence="7" type="ORF">CARG_04150</name>
</gene>
<dbReference type="GO" id="GO:0045892">
    <property type="term" value="P:negative regulation of DNA-templated transcription"/>
    <property type="evidence" value="ECO:0007669"/>
    <property type="project" value="TreeGrafter"/>
</dbReference>
<dbReference type="OrthoDB" id="4319317at2"/>
<dbReference type="Pfam" id="PF01614">
    <property type="entry name" value="IclR_C"/>
    <property type="match status" value="1"/>
</dbReference>
<evidence type="ECO:0000256" key="2">
    <source>
        <dbReference type="ARBA" id="ARBA00023125"/>
    </source>
</evidence>
<evidence type="ECO:0000259" key="5">
    <source>
        <dbReference type="PROSITE" id="PS51077"/>
    </source>
</evidence>
<dbReference type="PANTHER" id="PTHR30136">
    <property type="entry name" value="HELIX-TURN-HELIX TRANSCRIPTIONAL REGULATOR, ICLR FAMILY"/>
    <property type="match status" value="1"/>
</dbReference>
<feature type="region of interest" description="Disordered" evidence="4">
    <location>
        <begin position="1"/>
        <end position="22"/>
    </location>
</feature>
<dbReference type="InterPro" id="IPR005471">
    <property type="entry name" value="Tscrpt_reg_IclR_N"/>
</dbReference>
<keyword evidence="1" id="KW-0805">Transcription regulation</keyword>
<dbReference type="GO" id="GO:0003677">
    <property type="term" value="F:DNA binding"/>
    <property type="evidence" value="ECO:0007669"/>
    <property type="project" value="UniProtKB-KW"/>
</dbReference>
<evidence type="ECO:0000256" key="1">
    <source>
        <dbReference type="ARBA" id="ARBA00023015"/>
    </source>
</evidence>
<dbReference type="SMART" id="SM00346">
    <property type="entry name" value="HTH_ICLR"/>
    <property type="match status" value="1"/>
</dbReference>
<evidence type="ECO:0000256" key="3">
    <source>
        <dbReference type="ARBA" id="ARBA00023163"/>
    </source>
</evidence>
<evidence type="ECO:0000259" key="6">
    <source>
        <dbReference type="PROSITE" id="PS51078"/>
    </source>
</evidence>
<dbReference type="InterPro" id="IPR029016">
    <property type="entry name" value="GAF-like_dom_sf"/>
</dbReference>
<dbReference type="Gene3D" id="1.10.10.10">
    <property type="entry name" value="Winged helix-like DNA-binding domain superfamily/Winged helix DNA-binding domain"/>
    <property type="match status" value="1"/>
</dbReference>
<organism evidence="7 8">
    <name type="scientific">Corynebacterium argentoratense DSM 44202</name>
    <dbReference type="NCBI Taxonomy" id="1348662"/>
    <lineage>
        <taxon>Bacteria</taxon>
        <taxon>Bacillati</taxon>
        <taxon>Actinomycetota</taxon>
        <taxon>Actinomycetes</taxon>
        <taxon>Mycobacteriales</taxon>
        <taxon>Corynebacteriaceae</taxon>
        <taxon>Corynebacterium</taxon>
    </lineage>
</organism>
<dbReference type="SUPFAM" id="SSF55781">
    <property type="entry name" value="GAF domain-like"/>
    <property type="match status" value="1"/>
</dbReference>
<dbReference type="eggNOG" id="COG1414">
    <property type="taxonomic scope" value="Bacteria"/>
</dbReference>